<evidence type="ECO:0000256" key="2">
    <source>
        <dbReference type="ARBA" id="ARBA00022729"/>
    </source>
</evidence>
<organism evidence="9 10">
    <name type="scientific">Orchesella dallaii</name>
    <dbReference type="NCBI Taxonomy" id="48710"/>
    <lineage>
        <taxon>Eukaryota</taxon>
        <taxon>Metazoa</taxon>
        <taxon>Ecdysozoa</taxon>
        <taxon>Arthropoda</taxon>
        <taxon>Hexapoda</taxon>
        <taxon>Collembola</taxon>
        <taxon>Entomobryomorpha</taxon>
        <taxon>Entomobryoidea</taxon>
        <taxon>Orchesellidae</taxon>
        <taxon>Orchesellinae</taxon>
        <taxon>Orchesella</taxon>
    </lineage>
</organism>
<evidence type="ECO:0000256" key="6">
    <source>
        <dbReference type="SAM" id="MobiDB-lite"/>
    </source>
</evidence>
<dbReference type="Proteomes" id="UP001642540">
    <property type="component" value="Unassembled WGS sequence"/>
</dbReference>
<evidence type="ECO:0000256" key="5">
    <source>
        <dbReference type="ARBA" id="ARBA00023180"/>
    </source>
</evidence>
<evidence type="ECO:0000313" key="9">
    <source>
        <dbReference type="EMBL" id="CAL8113487.1"/>
    </source>
</evidence>
<keyword evidence="2 7" id="KW-0732">Signal</keyword>
<dbReference type="SMART" id="SM00494">
    <property type="entry name" value="ChtBD2"/>
    <property type="match status" value="3"/>
</dbReference>
<evidence type="ECO:0000313" key="10">
    <source>
        <dbReference type="Proteomes" id="UP001642540"/>
    </source>
</evidence>
<keyword evidence="3" id="KW-0677">Repeat</keyword>
<feature type="chain" id="PRO_5045552909" description="Chitin-binding type-2 domain-containing protein" evidence="7">
    <location>
        <begin position="28"/>
        <end position="350"/>
    </location>
</feature>
<feature type="region of interest" description="Disordered" evidence="6">
    <location>
        <begin position="253"/>
        <end position="350"/>
    </location>
</feature>
<feature type="signal peptide" evidence="7">
    <location>
        <begin position="1"/>
        <end position="27"/>
    </location>
</feature>
<name>A0ABP1R0V8_9HEXA</name>
<keyword evidence="1" id="KW-0147">Chitin-binding</keyword>
<dbReference type="InterPro" id="IPR002557">
    <property type="entry name" value="Chitin-bd_dom"/>
</dbReference>
<feature type="domain" description="Chitin-binding type-2" evidence="8">
    <location>
        <begin position="99"/>
        <end position="159"/>
    </location>
</feature>
<feature type="compositionally biased region" description="Acidic residues" evidence="6">
    <location>
        <begin position="337"/>
        <end position="350"/>
    </location>
</feature>
<keyword evidence="10" id="KW-1185">Reference proteome</keyword>
<keyword evidence="5" id="KW-0325">Glycoprotein</keyword>
<evidence type="ECO:0000256" key="3">
    <source>
        <dbReference type="ARBA" id="ARBA00022737"/>
    </source>
</evidence>
<accession>A0ABP1R0V8</accession>
<dbReference type="SUPFAM" id="SSF57625">
    <property type="entry name" value="Invertebrate chitin-binding proteins"/>
    <property type="match status" value="3"/>
</dbReference>
<keyword evidence="4" id="KW-1015">Disulfide bond</keyword>
<dbReference type="PANTHER" id="PTHR23301">
    <property type="entry name" value="CHITIN BINDING PERITROPHIN-A"/>
    <property type="match status" value="1"/>
</dbReference>
<protein>
    <recommendedName>
        <fullName evidence="8">Chitin-binding type-2 domain-containing protein</fullName>
    </recommendedName>
</protein>
<feature type="domain" description="Chitin-binding type-2" evidence="8">
    <location>
        <begin position="164"/>
        <end position="232"/>
    </location>
</feature>
<evidence type="ECO:0000256" key="7">
    <source>
        <dbReference type="SAM" id="SignalP"/>
    </source>
</evidence>
<feature type="compositionally biased region" description="Basic residues" evidence="6">
    <location>
        <begin position="288"/>
        <end position="298"/>
    </location>
</feature>
<reference evidence="9 10" key="1">
    <citation type="submission" date="2024-08" db="EMBL/GenBank/DDBJ databases">
        <authorList>
            <person name="Cucini C."/>
            <person name="Frati F."/>
        </authorList>
    </citation>
    <scope>NUCLEOTIDE SEQUENCE [LARGE SCALE GENOMIC DNA]</scope>
</reference>
<dbReference type="Gene3D" id="2.170.140.10">
    <property type="entry name" value="Chitin binding domain"/>
    <property type="match status" value="3"/>
</dbReference>
<dbReference type="PANTHER" id="PTHR23301:SF110">
    <property type="entry name" value="LD43683P-RELATED"/>
    <property type="match status" value="1"/>
</dbReference>
<evidence type="ECO:0000259" key="8">
    <source>
        <dbReference type="PROSITE" id="PS50940"/>
    </source>
</evidence>
<dbReference type="EMBL" id="CAXLJM020000049">
    <property type="protein sequence ID" value="CAL8113487.1"/>
    <property type="molecule type" value="Genomic_DNA"/>
</dbReference>
<feature type="domain" description="Chitin-binding type-2" evidence="8">
    <location>
        <begin position="30"/>
        <end position="88"/>
    </location>
</feature>
<dbReference type="InterPro" id="IPR051940">
    <property type="entry name" value="Chitin_bind-dev_reg"/>
</dbReference>
<gene>
    <name evidence="9" type="ORF">ODALV1_LOCUS16041</name>
</gene>
<proteinExistence type="predicted"/>
<evidence type="ECO:0000256" key="1">
    <source>
        <dbReference type="ARBA" id="ARBA00022669"/>
    </source>
</evidence>
<sequence length="350" mass="38845">MKKSIYAVGGTFLYALLISSFITGAFGDPTEECQSRNQTYKISDSEQCDKYHECGKSGKLNERLCDDGFVFSEEIRGCDYPHNVNCTGREILQEPQSIHPHCPRMNGFYAFPPVDSCQKFYHCLEGKAYEKTCPEGVIFDPSKGACIHPDLSHRVDCRPDTVLNFTCPNYGKKFARLKFGDHERVAHPTNCRKYFICFADGRPRIAGCSLGKVFNPKHGVCDQPKKVPQCKDYYGKKDPAKLAKLAELGEEASLNLDEDDLSELETEDNAEDEQENEATHNKNANVNKGKKQHSKRHAPSFVPDGQAAFGNIASSPGAPNIGPANSPSDKDSHSDIDSDDDSSEVEEDDD</sequence>
<dbReference type="Pfam" id="PF01607">
    <property type="entry name" value="CBM_14"/>
    <property type="match status" value="3"/>
</dbReference>
<comment type="caution">
    <text evidence="9">The sequence shown here is derived from an EMBL/GenBank/DDBJ whole genome shotgun (WGS) entry which is preliminary data.</text>
</comment>
<evidence type="ECO:0000256" key="4">
    <source>
        <dbReference type="ARBA" id="ARBA00023157"/>
    </source>
</evidence>
<dbReference type="InterPro" id="IPR036508">
    <property type="entry name" value="Chitin-bd_dom_sf"/>
</dbReference>
<feature type="compositionally biased region" description="Acidic residues" evidence="6">
    <location>
        <begin position="256"/>
        <end position="276"/>
    </location>
</feature>
<dbReference type="PROSITE" id="PS50940">
    <property type="entry name" value="CHIT_BIND_II"/>
    <property type="match status" value="3"/>
</dbReference>